<reference evidence="3" key="1">
    <citation type="submission" date="2022-03" db="EMBL/GenBank/DDBJ databases">
        <authorList>
            <person name="Sayadi A."/>
        </authorList>
    </citation>
    <scope>NUCLEOTIDE SEQUENCE</scope>
</reference>
<feature type="compositionally biased region" description="Polar residues" evidence="1">
    <location>
        <begin position="160"/>
        <end position="175"/>
    </location>
</feature>
<feature type="compositionally biased region" description="Low complexity" evidence="1">
    <location>
        <begin position="288"/>
        <end position="298"/>
    </location>
</feature>
<keyword evidence="4" id="KW-1185">Reference proteome</keyword>
<feature type="compositionally biased region" description="Polar residues" evidence="1">
    <location>
        <begin position="327"/>
        <end position="340"/>
    </location>
</feature>
<dbReference type="GO" id="GO:0006357">
    <property type="term" value="P:regulation of transcription by RNA polymerase II"/>
    <property type="evidence" value="ECO:0007669"/>
    <property type="project" value="TreeGrafter"/>
</dbReference>
<dbReference type="GO" id="GO:0005667">
    <property type="term" value="C:transcription regulator complex"/>
    <property type="evidence" value="ECO:0007669"/>
    <property type="project" value="TreeGrafter"/>
</dbReference>
<dbReference type="Pfam" id="PF10545">
    <property type="entry name" value="MADF_DNA_bdg"/>
    <property type="match status" value="1"/>
</dbReference>
<evidence type="ECO:0000259" key="2">
    <source>
        <dbReference type="PROSITE" id="PS51029"/>
    </source>
</evidence>
<dbReference type="PROSITE" id="PS51029">
    <property type="entry name" value="MADF"/>
    <property type="match status" value="1"/>
</dbReference>
<dbReference type="EMBL" id="CAKOFQ010007344">
    <property type="protein sequence ID" value="CAH1998875.1"/>
    <property type="molecule type" value="Genomic_DNA"/>
</dbReference>
<dbReference type="OrthoDB" id="5803771at2759"/>
<feature type="region of interest" description="Disordered" evidence="1">
    <location>
        <begin position="249"/>
        <end position="298"/>
    </location>
</feature>
<dbReference type="PANTHER" id="PTHR12243:SF67">
    <property type="entry name" value="COREPRESSOR OF PANGOLIN, ISOFORM A-RELATED"/>
    <property type="match status" value="1"/>
</dbReference>
<dbReference type="Proteomes" id="UP001152888">
    <property type="component" value="Unassembled WGS sequence"/>
</dbReference>
<gene>
    <name evidence="3" type="ORF">ACAOBT_LOCUS24639</name>
</gene>
<dbReference type="PANTHER" id="PTHR12243">
    <property type="entry name" value="MADF DOMAIN TRANSCRIPTION FACTOR"/>
    <property type="match status" value="1"/>
</dbReference>
<dbReference type="InterPro" id="IPR006578">
    <property type="entry name" value="MADF-dom"/>
</dbReference>
<sequence length="358" mass="40559">MEKFNANEDDILIEEVQKYPAIFDYEHENYKNFICKENAWKKIACSVTIAKGDGETSRIPILETEKKRKLGTGSAASERVIKWTLYDRLSFLDVIKHERESKNTLTEEEETPAYSETDYETQPTDQSTLDDSDLLDEYSTPSTSRRTSDAMKLNKGLNKNPFQQNCGKRSQPRVSKLNTMAQFEERAQKRMELLESIHKKNISNSEDDVDLFMNSISFTVKKFPPAELNEAKLGILKLVSDLQLKLATQNSSQQTPAHSSQPTSPADRSNSHSLGTNQYQLNGPFNLTETTSHTTASTSQYKLQNGSFHLAATESDNTAGSYFKSYNPEQQNSSISNVSGFMASEQNSEYELRYQQLN</sequence>
<proteinExistence type="predicted"/>
<dbReference type="GO" id="GO:0005634">
    <property type="term" value="C:nucleus"/>
    <property type="evidence" value="ECO:0007669"/>
    <property type="project" value="TreeGrafter"/>
</dbReference>
<feature type="region of interest" description="Disordered" evidence="1">
    <location>
        <begin position="319"/>
        <end position="340"/>
    </location>
</feature>
<dbReference type="InterPro" id="IPR039353">
    <property type="entry name" value="TF_Adf1"/>
</dbReference>
<evidence type="ECO:0000313" key="3">
    <source>
        <dbReference type="EMBL" id="CAH1998875.1"/>
    </source>
</evidence>
<feature type="region of interest" description="Disordered" evidence="1">
    <location>
        <begin position="101"/>
        <end position="175"/>
    </location>
</feature>
<evidence type="ECO:0000313" key="4">
    <source>
        <dbReference type="Proteomes" id="UP001152888"/>
    </source>
</evidence>
<comment type="caution">
    <text evidence="3">The sequence shown here is derived from an EMBL/GenBank/DDBJ whole genome shotgun (WGS) entry which is preliminary data.</text>
</comment>
<name>A0A9P0LQ86_ACAOB</name>
<evidence type="ECO:0000256" key="1">
    <source>
        <dbReference type="SAM" id="MobiDB-lite"/>
    </source>
</evidence>
<feature type="compositionally biased region" description="Polar residues" evidence="1">
    <location>
        <begin position="249"/>
        <end position="287"/>
    </location>
</feature>
<organism evidence="3 4">
    <name type="scientific">Acanthoscelides obtectus</name>
    <name type="common">Bean weevil</name>
    <name type="synonym">Bruchus obtectus</name>
    <dbReference type="NCBI Taxonomy" id="200917"/>
    <lineage>
        <taxon>Eukaryota</taxon>
        <taxon>Metazoa</taxon>
        <taxon>Ecdysozoa</taxon>
        <taxon>Arthropoda</taxon>
        <taxon>Hexapoda</taxon>
        <taxon>Insecta</taxon>
        <taxon>Pterygota</taxon>
        <taxon>Neoptera</taxon>
        <taxon>Endopterygota</taxon>
        <taxon>Coleoptera</taxon>
        <taxon>Polyphaga</taxon>
        <taxon>Cucujiformia</taxon>
        <taxon>Chrysomeloidea</taxon>
        <taxon>Chrysomelidae</taxon>
        <taxon>Bruchinae</taxon>
        <taxon>Bruchini</taxon>
        <taxon>Acanthoscelides</taxon>
    </lineage>
</organism>
<feature type="domain" description="MADF" evidence="2">
    <location>
        <begin position="11"/>
        <end position="97"/>
    </location>
</feature>
<dbReference type="AlphaFoldDB" id="A0A9P0LQ86"/>
<accession>A0A9P0LQ86</accession>
<protein>
    <recommendedName>
        <fullName evidence="2">MADF domain-containing protein</fullName>
    </recommendedName>
</protein>